<dbReference type="GO" id="GO:0003677">
    <property type="term" value="F:DNA binding"/>
    <property type="evidence" value="ECO:0007669"/>
    <property type="project" value="UniProtKB-UniRule"/>
</dbReference>
<name>A0A2R5ETR2_9BACL</name>
<dbReference type="SUPFAM" id="SSF88946">
    <property type="entry name" value="Sigma2 domain of RNA polymerase sigma factors"/>
    <property type="match status" value="1"/>
</dbReference>
<evidence type="ECO:0000313" key="9">
    <source>
        <dbReference type="EMBL" id="GBG06791.1"/>
    </source>
</evidence>
<dbReference type="InterPro" id="IPR007627">
    <property type="entry name" value="RNA_pol_sigma70_r2"/>
</dbReference>
<dbReference type="NCBIfam" id="NF006176">
    <property type="entry name" value="PRK08311.2-4"/>
    <property type="match status" value="1"/>
</dbReference>
<dbReference type="NCBIfam" id="TIGR02937">
    <property type="entry name" value="sigma70-ECF"/>
    <property type="match status" value="1"/>
</dbReference>
<feature type="DNA-binding region" description="H-T-H motif" evidence="6">
    <location>
        <begin position="220"/>
        <end position="239"/>
    </location>
</feature>
<feature type="coiled-coil region" evidence="7">
    <location>
        <begin position="141"/>
        <end position="168"/>
    </location>
</feature>
<evidence type="ECO:0000256" key="5">
    <source>
        <dbReference type="ARBA" id="ARBA00023163"/>
    </source>
</evidence>
<keyword evidence="3 6" id="KW-0731">Sigma factor</keyword>
<dbReference type="Proteomes" id="UP000245202">
    <property type="component" value="Unassembled WGS sequence"/>
</dbReference>
<accession>A0A2R5ETR2</accession>
<protein>
    <recommendedName>
        <fullName evidence="6">RNA polymerase sigma factor SigI</fullName>
    </recommendedName>
</protein>
<comment type="caution">
    <text evidence="9">The sequence shown here is derived from an EMBL/GenBank/DDBJ whole genome shotgun (WGS) entry which is preliminary data.</text>
</comment>
<feature type="short sequence motif" description="Polymerase core binding" evidence="6">
    <location>
        <begin position="74"/>
        <end position="87"/>
    </location>
</feature>
<dbReference type="InterPro" id="IPR013325">
    <property type="entry name" value="RNA_pol_sigma_r2"/>
</dbReference>
<organism evidence="9 10">
    <name type="scientific">Paenibacillus agaridevorans</name>
    <dbReference type="NCBI Taxonomy" id="171404"/>
    <lineage>
        <taxon>Bacteria</taxon>
        <taxon>Bacillati</taxon>
        <taxon>Bacillota</taxon>
        <taxon>Bacilli</taxon>
        <taxon>Bacillales</taxon>
        <taxon>Paenibacillaceae</taxon>
        <taxon>Paenibacillus</taxon>
    </lineage>
</organism>
<dbReference type="EMBL" id="BDQX01000054">
    <property type="protein sequence ID" value="GBG06791.1"/>
    <property type="molecule type" value="Genomic_DNA"/>
</dbReference>
<evidence type="ECO:0000256" key="7">
    <source>
        <dbReference type="SAM" id="Coils"/>
    </source>
</evidence>
<proteinExistence type="inferred from homology"/>
<comment type="similarity">
    <text evidence="6">Belongs to the sigma-70 factor family. SigI subfamily.</text>
</comment>
<keyword evidence="6" id="KW-0346">Stress response</keyword>
<comment type="function">
    <text evidence="6">Sigma factors are initiation factors that promote the attachment of RNA polymerase to specific initiation sites and are then released.</text>
</comment>
<keyword evidence="7" id="KW-0175">Coiled coil</keyword>
<evidence type="ECO:0000313" key="10">
    <source>
        <dbReference type="Proteomes" id="UP000245202"/>
    </source>
</evidence>
<dbReference type="AlphaFoldDB" id="A0A2R5ETR2"/>
<evidence type="ECO:0000256" key="1">
    <source>
        <dbReference type="ARBA" id="ARBA00022490"/>
    </source>
</evidence>
<evidence type="ECO:0000256" key="2">
    <source>
        <dbReference type="ARBA" id="ARBA00023015"/>
    </source>
</evidence>
<keyword evidence="10" id="KW-1185">Reference proteome</keyword>
<comment type="subcellular location">
    <subcellularLocation>
        <location evidence="6">Cytoplasm</location>
    </subcellularLocation>
</comment>
<comment type="activity regulation">
    <text evidence="6">Negatively regulated by the anti-sigma-I factor RsgI.</text>
</comment>
<keyword evidence="2 6" id="KW-0805">Transcription regulation</keyword>
<evidence type="ECO:0000256" key="4">
    <source>
        <dbReference type="ARBA" id="ARBA00023125"/>
    </source>
</evidence>
<evidence type="ECO:0000256" key="3">
    <source>
        <dbReference type="ARBA" id="ARBA00023082"/>
    </source>
</evidence>
<gene>
    <name evidence="6" type="primary">sigI</name>
    <name evidence="9" type="ORF">PAT3040_01329</name>
</gene>
<dbReference type="GO" id="GO:0005737">
    <property type="term" value="C:cytoplasm"/>
    <property type="evidence" value="ECO:0007669"/>
    <property type="project" value="UniProtKB-SubCell"/>
</dbReference>
<dbReference type="InterPro" id="IPR014244">
    <property type="entry name" value="RNA_pol_sigma-I"/>
</dbReference>
<evidence type="ECO:0000259" key="8">
    <source>
        <dbReference type="Pfam" id="PF04542"/>
    </source>
</evidence>
<dbReference type="Gene3D" id="1.10.1740.10">
    <property type="match status" value="1"/>
</dbReference>
<dbReference type="Pfam" id="PF04542">
    <property type="entry name" value="Sigma70_r2"/>
    <property type="match status" value="1"/>
</dbReference>
<reference evidence="9 10" key="1">
    <citation type="submission" date="2017-08" db="EMBL/GenBank/DDBJ databases">
        <title>Substantial Increase in Enzyme Production by Combined Drug-Resistance Mutations in Paenibacillus agaridevorans.</title>
        <authorList>
            <person name="Tanaka Y."/>
            <person name="Funane K."/>
            <person name="Hosaka T."/>
            <person name="Shiwa Y."/>
            <person name="Fujita N."/>
            <person name="Miyazaki T."/>
            <person name="Yoshikawa H."/>
            <person name="Murakami K."/>
            <person name="Kasahara K."/>
            <person name="Inaoka T."/>
            <person name="Hiraga Y."/>
            <person name="Ochi K."/>
        </authorList>
    </citation>
    <scope>NUCLEOTIDE SEQUENCE [LARGE SCALE GENOMIC DNA]</scope>
    <source>
        <strain evidence="9 10">T-3040</strain>
    </source>
</reference>
<dbReference type="NCBIfam" id="TIGR02895">
    <property type="entry name" value="spore_sigI"/>
    <property type="match status" value="1"/>
</dbReference>
<dbReference type="HAMAP" id="MF_02064">
    <property type="entry name" value="Sigma70_SigI"/>
    <property type="match status" value="1"/>
</dbReference>
<dbReference type="InterPro" id="IPR014284">
    <property type="entry name" value="RNA_pol_sigma-70_dom"/>
</dbReference>
<feature type="domain" description="RNA polymerase sigma-70 region 2" evidence="8">
    <location>
        <begin position="49"/>
        <end position="119"/>
    </location>
</feature>
<sequence length="274" mass="31740">MERLLLILFKRFTRKTALASSATLQPKLEPEQYVLHIRQGDDKLREQFIAEYSPYIAKVTSRFSKRYINPERDDEFSIALLAFNEAIDGFDSEAGRSFLGFAKTVMQRRLIDYARKEQRHLQSVPYSAFDSEGEDQSPYNVLETKQALEAHETSRTDLERRAEILELSSELEPYGITFMELVDQSPKHSDSRAMLIDIACLLAGNADWMGMLKATQRLPIKELMEACRVSRKTIERNRKYIIAIAIIRSGGYPYMNDYMRIPSSNEWMSKEVSR</sequence>
<dbReference type="GO" id="GO:0006352">
    <property type="term" value="P:DNA-templated transcription initiation"/>
    <property type="evidence" value="ECO:0007669"/>
    <property type="project" value="UniProtKB-UniRule"/>
</dbReference>
<keyword evidence="1 6" id="KW-0963">Cytoplasm</keyword>
<keyword evidence="4 6" id="KW-0238">DNA-binding</keyword>
<dbReference type="GO" id="GO:0016987">
    <property type="term" value="F:sigma factor activity"/>
    <property type="evidence" value="ECO:0007669"/>
    <property type="project" value="UniProtKB-UniRule"/>
</dbReference>
<comment type="subunit">
    <text evidence="6">Interacts with RsgI.</text>
</comment>
<dbReference type="PIRSF" id="PIRSF038953">
    <property type="entry name" value="SigI"/>
    <property type="match status" value="1"/>
</dbReference>
<keyword evidence="5 6" id="KW-0804">Transcription</keyword>
<evidence type="ECO:0000256" key="6">
    <source>
        <dbReference type="HAMAP-Rule" id="MF_02064"/>
    </source>
</evidence>